<dbReference type="SUPFAM" id="SSF56784">
    <property type="entry name" value="HAD-like"/>
    <property type="match status" value="1"/>
</dbReference>
<comment type="similarity">
    <text evidence="2">In the C-terminal section; belongs to the trehalose phosphatase family.</text>
</comment>
<evidence type="ECO:0000256" key="1">
    <source>
        <dbReference type="ARBA" id="ARBA00005409"/>
    </source>
</evidence>
<organism evidence="4 5">
    <name type="scientific">Tieghemiomyces parasiticus</name>
    <dbReference type="NCBI Taxonomy" id="78921"/>
    <lineage>
        <taxon>Eukaryota</taxon>
        <taxon>Fungi</taxon>
        <taxon>Fungi incertae sedis</taxon>
        <taxon>Zoopagomycota</taxon>
        <taxon>Kickxellomycotina</taxon>
        <taxon>Dimargaritomycetes</taxon>
        <taxon>Dimargaritales</taxon>
        <taxon>Dimargaritaceae</taxon>
        <taxon>Tieghemiomyces</taxon>
    </lineage>
</organism>
<comment type="caution">
    <text evidence="4">The sequence shown here is derived from an EMBL/GenBank/DDBJ whole genome shotgun (WGS) entry which is preliminary data.</text>
</comment>
<protein>
    <submittedName>
        <fullName evidence="4">Uncharacterized protein</fullName>
    </submittedName>
</protein>
<dbReference type="InterPro" id="IPR036412">
    <property type="entry name" value="HAD-like_sf"/>
</dbReference>
<dbReference type="InterPro" id="IPR001830">
    <property type="entry name" value="Glyco_trans_20"/>
</dbReference>
<gene>
    <name evidence="4" type="ORF">IWQ60_002267</name>
</gene>
<dbReference type="GO" id="GO:0005946">
    <property type="term" value="C:alpha,alpha-trehalose-phosphate synthase complex (UDP-forming)"/>
    <property type="evidence" value="ECO:0007669"/>
    <property type="project" value="TreeGrafter"/>
</dbReference>
<evidence type="ECO:0000313" key="4">
    <source>
        <dbReference type="EMBL" id="KAJ1928189.1"/>
    </source>
</evidence>
<reference evidence="4" key="1">
    <citation type="submission" date="2022-07" db="EMBL/GenBank/DDBJ databases">
        <title>Phylogenomic reconstructions and comparative analyses of Kickxellomycotina fungi.</title>
        <authorList>
            <person name="Reynolds N.K."/>
            <person name="Stajich J.E."/>
            <person name="Barry K."/>
            <person name="Grigoriev I.V."/>
            <person name="Crous P."/>
            <person name="Smith M.E."/>
        </authorList>
    </citation>
    <scope>NUCLEOTIDE SEQUENCE</scope>
    <source>
        <strain evidence="4">RSA 861</strain>
    </source>
</reference>
<dbReference type="GO" id="GO:0003825">
    <property type="term" value="F:alpha,alpha-trehalose-phosphate synthase (UDP-forming) activity"/>
    <property type="evidence" value="ECO:0007669"/>
    <property type="project" value="TreeGrafter"/>
</dbReference>
<evidence type="ECO:0000256" key="2">
    <source>
        <dbReference type="ARBA" id="ARBA00006330"/>
    </source>
</evidence>
<comment type="similarity">
    <text evidence="1">In the N-terminal section; belongs to the glycosyltransferase 20 family.</text>
</comment>
<dbReference type="NCBIfam" id="TIGR00685">
    <property type="entry name" value="T6PP"/>
    <property type="match status" value="1"/>
</dbReference>
<dbReference type="GO" id="GO:0005829">
    <property type="term" value="C:cytosol"/>
    <property type="evidence" value="ECO:0007669"/>
    <property type="project" value="TreeGrafter"/>
</dbReference>
<dbReference type="CDD" id="cd03788">
    <property type="entry name" value="GT20_TPS"/>
    <property type="match status" value="1"/>
</dbReference>
<dbReference type="Pfam" id="PF02358">
    <property type="entry name" value="Trehalose_PPase"/>
    <property type="match status" value="1"/>
</dbReference>
<feature type="region of interest" description="Disordered" evidence="3">
    <location>
        <begin position="1"/>
        <end position="27"/>
    </location>
</feature>
<dbReference type="GO" id="GO:0004805">
    <property type="term" value="F:trehalose-phosphatase activity"/>
    <property type="evidence" value="ECO:0007669"/>
    <property type="project" value="TreeGrafter"/>
</dbReference>
<dbReference type="InterPro" id="IPR023214">
    <property type="entry name" value="HAD_sf"/>
</dbReference>
<dbReference type="Gene3D" id="3.40.50.1000">
    <property type="entry name" value="HAD superfamily/HAD-like"/>
    <property type="match status" value="1"/>
</dbReference>
<dbReference type="FunFam" id="3.30.70.1020:FF:000002">
    <property type="entry name" value="Trehalose-6-phosphate synthase 2"/>
    <property type="match status" value="1"/>
</dbReference>
<dbReference type="CDD" id="cd01627">
    <property type="entry name" value="HAD_TPP"/>
    <property type="match status" value="1"/>
</dbReference>
<proteinExistence type="inferred from homology"/>
<dbReference type="PANTHER" id="PTHR10788">
    <property type="entry name" value="TREHALOSE-6-PHOSPHATE SYNTHASE"/>
    <property type="match status" value="1"/>
</dbReference>
<sequence>MTNVTFSGDPAISPNIPPPMRRTRTAVDTKATRVISVTHYLPYICALQKRSEGEGSSPGSATSTPGSGPLHPHDNESTLSSDVAGPAASADADQYVWSFSRRRGHTAMYAGIRSLQADNPESVHIGSIGQYVDADGQRRYPDLLPESLRNHLREVFVQDKQCIPVFLPKKQAYGHYEGYCKSDLWPLLHYIPWDNVADPRKNVSYWNDYLAVNQVYAQAVLDTYREGDIIWIHDYHLLLVPQLLRQALPGATIGFFLHAPFPSSELFRALPRRKEILEGLLGASEIGFQTYSYSRHFISSCTRVLGLESTPKGVDYHGGLVPVGIFPIGIDVESVQASRSKPAVGVKMKLIQEMYAGKKIIIGRDKLDEVTGIVQKFKAFEKFLEKYPEWRDRVVLIQVTSPPKTESPRLESRVSELVTRINSTYGSLEFTPIHHHSAFLDRDEYYALLNIAALGLITSVRDGMNTTSHEFVVCQQERHSPLILSEFTGTASSLSAAILVNPWDYVGVADAIHEALSMSEEDKLTKHTQLYNYVVSHDAKFWVRSFLNEICSSELAAEMSHVTSGLDVDLTVAQYRRAARRLICLDYDGTLSPIVKNPSDALPPPAMLDALATLTANPANSIWVVSGRDQAFLEQHLGHLPKLGLSAEHGCFIKAPGGQWTNFTENLDLSWKADVLQIFKYYEERTPGSLVEVKKCAVTWHYRNADPEYGVFQANECQNHLENNVVSKLPVEILVGKKNLEVRPKAINKGEIVKRLWAAQDNCGFVFCAGDDKTDEDMFRALRKIQLKLTDDRKNGIFNVTVGSNLKKTMASWHVPETEDIVNCLVELAAAEKQEDTRIN</sequence>
<keyword evidence="5" id="KW-1185">Reference proteome</keyword>
<dbReference type="InterPro" id="IPR006379">
    <property type="entry name" value="HAD-SF_hydro_IIB"/>
</dbReference>
<dbReference type="FunFam" id="3.40.50.1000:FF:000052">
    <property type="entry name" value="Alpha,alpha-trehalose-phosphate synthase [UDP-forming] 6"/>
    <property type="match status" value="1"/>
</dbReference>
<dbReference type="Gene3D" id="3.40.50.2000">
    <property type="entry name" value="Glycogen Phosphorylase B"/>
    <property type="match status" value="2"/>
</dbReference>
<feature type="compositionally biased region" description="Low complexity" evidence="3">
    <location>
        <begin position="54"/>
        <end position="69"/>
    </location>
</feature>
<accession>A0A9W8AJR6</accession>
<dbReference type="Proteomes" id="UP001150569">
    <property type="component" value="Unassembled WGS sequence"/>
</dbReference>
<dbReference type="NCBIfam" id="NF011071">
    <property type="entry name" value="PRK14501.1"/>
    <property type="match status" value="1"/>
</dbReference>
<evidence type="ECO:0000313" key="5">
    <source>
        <dbReference type="Proteomes" id="UP001150569"/>
    </source>
</evidence>
<dbReference type="OrthoDB" id="755951at2759"/>
<dbReference type="SUPFAM" id="SSF53756">
    <property type="entry name" value="UDP-Glycosyltransferase/glycogen phosphorylase"/>
    <property type="match status" value="1"/>
</dbReference>
<name>A0A9W8AJR6_9FUNG</name>
<dbReference type="Pfam" id="PF00982">
    <property type="entry name" value="Glyco_transf_20"/>
    <property type="match status" value="1"/>
</dbReference>
<dbReference type="InterPro" id="IPR003337">
    <property type="entry name" value="Trehalose_PPase"/>
</dbReference>
<dbReference type="GO" id="GO:0005992">
    <property type="term" value="P:trehalose biosynthetic process"/>
    <property type="evidence" value="ECO:0007669"/>
    <property type="project" value="InterPro"/>
</dbReference>
<dbReference type="Gene3D" id="3.30.70.1020">
    <property type="entry name" value="Trehalose-6-phosphate phosphatase related protein, domain 2"/>
    <property type="match status" value="1"/>
</dbReference>
<evidence type="ECO:0000256" key="3">
    <source>
        <dbReference type="SAM" id="MobiDB-lite"/>
    </source>
</evidence>
<feature type="region of interest" description="Disordered" evidence="3">
    <location>
        <begin position="51"/>
        <end position="85"/>
    </location>
</feature>
<dbReference type="AlphaFoldDB" id="A0A9W8AJR6"/>
<dbReference type="PANTHER" id="PTHR10788:SF123">
    <property type="entry name" value="TREHALOSE-PHOSPHATASE"/>
    <property type="match status" value="1"/>
</dbReference>
<dbReference type="EMBL" id="JANBPT010000084">
    <property type="protein sequence ID" value="KAJ1928189.1"/>
    <property type="molecule type" value="Genomic_DNA"/>
</dbReference>
<dbReference type="NCBIfam" id="TIGR01484">
    <property type="entry name" value="HAD-SF-IIB"/>
    <property type="match status" value="1"/>
</dbReference>
<dbReference type="FunFam" id="3.40.50.2000:FF:000036">
    <property type="entry name" value="Alpha,alpha-trehalose-phosphate synthase subunit Tps2"/>
    <property type="match status" value="1"/>
</dbReference>